<gene>
    <name evidence="1" type="ORF">B1A_00923</name>
</gene>
<dbReference type="AlphaFoldDB" id="T1CDB9"/>
<evidence type="ECO:0000313" key="1">
    <source>
        <dbReference type="EMBL" id="EQD80407.1"/>
    </source>
</evidence>
<accession>T1CDB9</accession>
<reference evidence="1" key="1">
    <citation type="submission" date="2013-08" db="EMBL/GenBank/DDBJ databases">
        <authorList>
            <person name="Mendez C."/>
            <person name="Richter M."/>
            <person name="Ferrer M."/>
            <person name="Sanchez J."/>
        </authorList>
    </citation>
    <scope>NUCLEOTIDE SEQUENCE</scope>
</reference>
<dbReference type="PROSITE" id="PS51257">
    <property type="entry name" value="PROKAR_LIPOPROTEIN"/>
    <property type="match status" value="1"/>
</dbReference>
<dbReference type="EMBL" id="AUZX01000701">
    <property type="protein sequence ID" value="EQD80407.1"/>
    <property type="molecule type" value="Genomic_DNA"/>
</dbReference>
<dbReference type="NCBIfam" id="NF033894">
    <property type="entry name" value="Eex_IncN"/>
    <property type="match status" value="1"/>
</dbReference>
<organism evidence="1">
    <name type="scientific">mine drainage metagenome</name>
    <dbReference type="NCBI Taxonomy" id="410659"/>
    <lineage>
        <taxon>unclassified sequences</taxon>
        <taxon>metagenomes</taxon>
        <taxon>ecological metagenomes</taxon>
    </lineage>
</organism>
<sequence>MKKTSMLLLVLALSACEKPAPTDTVESLVANPERFKEVERLCREDHAKMGDAFCNAASEARRRRFMGDGKGKYTQQPAPQN</sequence>
<protein>
    <submittedName>
        <fullName evidence="1">Lipoprotein</fullName>
    </submittedName>
</protein>
<reference evidence="1" key="2">
    <citation type="journal article" date="2014" name="ISME J.">
        <title>Microbial stratification in low pH oxic and suboxic macroscopic growths along an acid mine drainage.</title>
        <authorList>
            <person name="Mendez-Garcia C."/>
            <person name="Mesa V."/>
            <person name="Sprenger R.R."/>
            <person name="Richter M."/>
            <person name="Diez M.S."/>
            <person name="Solano J."/>
            <person name="Bargiela R."/>
            <person name="Golyshina O.V."/>
            <person name="Manteca A."/>
            <person name="Ramos J.L."/>
            <person name="Gallego J.R."/>
            <person name="Llorente I."/>
            <person name="Martins Dos Santos V.A."/>
            <person name="Jensen O.N."/>
            <person name="Pelaez A.I."/>
            <person name="Sanchez J."/>
            <person name="Ferrer M."/>
        </authorList>
    </citation>
    <scope>NUCLEOTIDE SEQUENCE</scope>
</reference>
<proteinExistence type="predicted"/>
<comment type="caution">
    <text evidence="1">The sequence shown here is derived from an EMBL/GenBank/DDBJ whole genome shotgun (WGS) entry which is preliminary data.</text>
</comment>
<keyword evidence="1" id="KW-0449">Lipoprotein</keyword>
<name>T1CDB9_9ZZZZ</name>
<dbReference type="InterPro" id="IPR047937">
    <property type="entry name" value="Eex_IncN-like"/>
</dbReference>